<dbReference type="Pfam" id="PF01208">
    <property type="entry name" value="URO-D"/>
    <property type="match status" value="1"/>
</dbReference>
<organism evidence="2 3">
    <name type="scientific">Lactonifactor longoviformis DSM 17459</name>
    <dbReference type="NCBI Taxonomy" id="1122155"/>
    <lineage>
        <taxon>Bacteria</taxon>
        <taxon>Bacillati</taxon>
        <taxon>Bacillota</taxon>
        <taxon>Clostridia</taxon>
        <taxon>Eubacteriales</taxon>
        <taxon>Clostridiaceae</taxon>
        <taxon>Lactonifactor</taxon>
    </lineage>
</organism>
<dbReference type="InterPro" id="IPR038071">
    <property type="entry name" value="UROD/MetE-like_sf"/>
</dbReference>
<dbReference type="Gene3D" id="3.20.20.210">
    <property type="match status" value="1"/>
</dbReference>
<name>A0A1M4XNY2_9CLOT</name>
<dbReference type="SUPFAM" id="SSF51726">
    <property type="entry name" value="UROD/MetE-like"/>
    <property type="match status" value="1"/>
</dbReference>
<feature type="domain" description="Uroporphyrinogen decarboxylase (URO-D)" evidence="1">
    <location>
        <begin position="111"/>
        <end position="346"/>
    </location>
</feature>
<evidence type="ECO:0000313" key="3">
    <source>
        <dbReference type="Proteomes" id="UP000184245"/>
    </source>
</evidence>
<dbReference type="RefSeq" id="WP_072851319.1">
    <property type="nucleotide sequence ID" value="NZ_FQVI01000009.1"/>
</dbReference>
<accession>A0A1M4XNY2</accession>
<sequence>MQNAERIVTALKGGKPDKVPFILNTVMINVQEQIVGHKIEDPTYNGLNNAGWLGGLEETAEVVPALTVIPEAAEKIGLDAVQIQVLPPMFVNWVVKNGDACVSQGLIDGASALRQIRMPDPDDERLLKSIDEMIKRYKGDLAMGARIRLGVSPALLSMGMENIAAFYADEDETLPRTIEMFTDWSRRMNKNLSELDFDFFWAFDDVAFTSSLLISPDMFREFFKDNMKKAASTISKPWIYHSDGNYQLLLDDIVDIGAYGIHPIEKGSMDTRWLKETYGEKLCMVGNVDINYILKDAPLEEVDREVKNCMDLLGPGGGYIISDSNSIPAWCSLENVIEMGRAVERYRYIY</sequence>
<evidence type="ECO:0000313" key="2">
    <source>
        <dbReference type="EMBL" id="SHE95209.1"/>
    </source>
</evidence>
<dbReference type="Proteomes" id="UP000184245">
    <property type="component" value="Unassembled WGS sequence"/>
</dbReference>
<evidence type="ECO:0000259" key="1">
    <source>
        <dbReference type="Pfam" id="PF01208"/>
    </source>
</evidence>
<dbReference type="GO" id="GO:0004853">
    <property type="term" value="F:uroporphyrinogen decarboxylase activity"/>
    <property type="evidence" value="ECO:0007669"/>
    <property type="project" value="InterPro"/>
</dbReference>
<dbReference type="InterPro" id="IPR000257">
    <property type="entry name" value="Uroporphyrinogen_deCOase"/>
</dbReference>
<gene>
    <name evidence="2" type="ORF">SAMN02745158_02056</name>
</gene>
<dbReference type="PANTHER" id="PTHR47099:SF1">
    <property type="entry name" value="METHYLCOBAMIDE:COM METHYLTRANSFERASE MTBA"/>
    <property type="match status" value="1"/>
</dbReference>
<dbReference type="EMBL" id="FQVI01000009">
    <property type="protein sequence ID" value="SHE95209.1"/>
    <property type="molecule type" value="Genomic_DNA"/>
</dbReference>
<keyword evidence="3" id="KW-1185">Reference proteome</keyword>
<dbReference type="InterPro" id="IPR052024">
    <property type="entry name" value="Methanogen_methyltrans"/>
</dbReference>
<dbReference type="GO" id="GO:0006779">
    <property type="term" value="P:porphyrin-containing compound biosynthetic process"/>
    <property type="evidence" value="ECO:0007669"/>
    <property type="project" value="InterPro"/>
</dbReference>
<proteinExistence type="predicted"/>
<protein>
    <submittedName>
        <fullName evidence="2">Uroporphyrinogen decarboxylase</fullName>
    </submittedName>
</protein>
<dbReference type="AlphaFoldDB" id="A0A1M4XNY2"/>
<reference evidence="2 3" key="1">
    <citation type="submission" date="2016-11" db="EMBL/GenBank/DDBJ databases">
        <authorList>
            <person name="Jaros S."/>
            <person name="Januszkiewicz K."/>
            <person name="Wedrychowicz H."/>
        </authorList>
    </citation>
    <scope>NUCLEOTIDE SEQUENCE [LARGE SCALE GENOMIC DNA]</scope>
    <source>
        <strain evidence="2 3">DSM 17459</strain>
    </source>
</reference>
<dbReference type="PANTHER" id="PTHR47099">
    <property type="entry name" value="METHYLCOBAMIDE:COM METHYLTRANSFERASE MTBA"/>
    <property type="match status" value="1"/>
</dbReference>
<dbReference type="STRING" id="1122155.SAMN02745158_02056"/>
<dbReference type="OrthoDB" id="9780425at2"/>